<protein>
    <submittedName>
        <fullName evidence="1">Uncharacterized protein</fullName>
    </submittedName>
</protein>
<organism evidence="1 2">
    <name type="scientific">Patella caerulea</name>
    <name type="common">Rayed Mediterranean limpet</name>
    <dbReference type="NCBI Taxonomy" id="87958"/>
    <lineage>
        <taxon>Eukaryota</taxon>
        <taxon>Metazoa</taxon>
        <taxon>Spiralia</taxon>
        <taxon>Lophotrochozoa</taxon>
        <taxon>Mollusca</taxon>
        <taxon>Gastropoda</taxon>
        <taxon>Patellogastropoda</taxon>
        <taxon>Patelloidea</taxon>
        <taxon>Patellidae</taxon>
        <taxon>Patella</taxon>
    </lineage>
</organism>
<evidence type="ECO:0000313" key="2">
    <source>
        <dbReference type="Proteomes" id="UP001347796"/>
    </source>
</evidence>
<proteinExistence type="predicted"/>
<sequence length="84" mass="9829">MSKLKEYIKSGSQKTCAEYQRTKQFSQVFSELCVLDDIVWKGYKVVIPRSLQKRVTELSHKGHQCMTLPKQLLRLLKYIILPSI</sequence>
<gene>
    <name evidence="1" type="ORF">SNE40_018239</name>
</gene>
<keyword evidence="2" id="KW-1185">Reference proteome</keyword>
<accession>A0AAN8J7A8</accession>
<name>A0AAN8J7A8_PATCE</name>
<dbReference type="Proteomes" id="UP001347796">
    <property type="component" value="Unassembled WGS sequence"/>
</dbReference>
<comment type="caution">
    <text evidence="1">The sequence shown here is derived from an EMBL/GenBank/DDBJ whole genome shotgun (WGS) entry which is preliminary data.</text>
</comment>
<reference evidence="1 2" key="1">
    <citation type="submission" date="2024-01" db="EMBL/GenBank/DDBJ databases">
        <title>The genome of the rayed Mediterranean limpet Patella caerulea (Linnaeus, 1758).</title>
        <authorList>
            <person name="Anh-Thu Weber A."/>
            <person name="Halstead-Nussloch G."/>
        </authorList>
    </citation>
    <scope>NUCLEOTIDE SEQUENCE [LARGE SCALE GENOMIC DNA]</scope>
    <source>
        <strain evidence="1">AATW-2023a</strain>
        <tissue evidence="1">Whole specimen</tissue>
    </source>
</reference>
<evidence type="ECO:0000313" key="1">
    <source>
        <dbReference type="EMBL" id="KAK6171812.1"/>
    </source>
</evidence>
<dbReference type="EMBL" id="JAZGQO010000013">
    <property type="protein sequence ID" value="KAK6171812.1"/>
    <property type="molecule type" value="Genomic_DNA"/>
</dbReference>
<dbReference type="AlphaFoldDB" id="A0AAN8J7A8"/>